<dbReference type="InterPro" id="IPR043129">
    <property type="entry name" value="ATPase_NBD"/>
</dbReference>
<reference evidence="5" key="1">
    <citation type="submission" date="2016-10" db="EMBL/GenBank/DDBJ databases">
        <title>Comparative genomics uncovers the prolific and rare metabolic potential of the cyanobacterial genus Moorea.</title>
        <authorList>
            <person name="Leao T."/>
            <person name="Castelao G."/>
            <person name="Korobeynikov A."/>
            <person name="Monroe E.A."/>
            <person name="Podell S."/>
            <person name="Glukhov E."/>
            <person name="Allen E."/>
            <person name="Gerwick W.H."/>
            <person name="Gerwick L."/>
        </authorList>
    </citation>
    <scope>NUCLEOTIDE SEQUENCE [LARGE SCALE GENOMIC DNA]</scope>
    <source>
        <strain evidence="5">PAL-8-15-08-1</strain>
    </source>
</reference>
<evidence type="ECO:0000256" key="1">
    <source>
        <dbReference type="ARBA" id="ARBA00006129"/>
    </source>
</evidence>
<proteinExistence type="inferred from homology"/>
<evidence type="ECO:0000313" key="5">
    <source>
        <dbReference type="Proteomes" id="UP000177870"/>
    </source>
</evidence>
<feature type="domain" description="Carbamoyltransferase C-terminal" evidence="3">
    <location>
        <begin position="425"/>
        <end position="596"/>
    </location>
</feature>
<dbReference type="OrthoDB" id="9780777at2"/>
<protein>
    <recommendedName>
        <fullName evidence="6">Carbamoyltransferase</fullName>
    </recommendedName>
</protein>
<comment type="similarity">
    <text evidence="1">Belongs to the NodU/CmcH family.</text>
</comment>
<evidence type="ECO:0000259" key="2">
    <source>
        <dbReference type="Pfam" id="PF02543"/>
    </source>
</evidence>
<dbReference type="PANTHER" id="PTHR34847:SF1">
    <property type="entry name" value="NODULATION PROTEIN U"/>
    <property type="match status" value="1"/>
</dbReference>
<evidence type="ECO:0000313" key="4">
    <source>
        <dbReference type="EMBL" id="AOX02985.1"/>
    </source>
</evidence>
<organism evidence="4 5">
    <name type="scientific">Moorena producens PAL-8-15-08-1</name>
    <dbReference type="NCBI Taxonomy" id="1458985"/>
    <lineage>
        <taxon>Bacteria</taxon>
        <taxon>Bacillati</taxon>
        <taxon>Cyanobacteriota</taxon>
        <taxon>Cyanophyceae</taxon>
        <taxon>Coleofasciculales</taxon>
        <taxon>Coleofasciculaceae</taxon>
        <taxon>Moorena</taxon>
    </lineage>
</organism>
<evidence type="ECO:0000259" key="3">
    <source>
        <dbReference type="Pfam" id="PF16861"/>
    </source>
</evidence>
<dbReference type="InterPro" id="IPR038152">
    <property type="entry name" value="Carbam_trans_C_sf"/>
</dbReference>
<dbReference type="Pfam" id="PF16861">
    <property type="entry name" value="Carbam_trans_C"/>
    <property type="match status" value="1"/>
</dbReference>
<dbReference type="Pfam" id="PF02543">
    <property type="entry name" value="Carbam_trans_N"/>
    <property type="match status" value="1"/>
</dbReference>
<dbReference type="GO" id="GO:0003824">
    <property type="term" value="F:catalytic activity"/>
    <property type="evidence" value="ECO:0007669"/>
    <property type="project" value="InterPro"/>
</dbReference>
<dbReference type="InterPro" id="IPR051338">
    <property type="entry name" value="NodU/CmcH_Carbamoyltrnsfr"/>
</dbReference>
<dbReference type="SUPFAM" id="SSF53067">
    <property type="entry name" value="Actin-like ATPase domain"/>
    <property type="match status" value="1"/>
</dbReference>
<dbReference type="EMBL" id="CP017599">
    <property type="protein sequence ID" value="AOX02985.1"/>
    <property type="molecule type" value="Genomic_DNA"/>
</dbReference>
<dbReference type="RefSeq" id="WP_070395378.1">
    <property type="nucleotide sequence ID" value="NZ_CP017599.1"/>
</dbReference>
<dbReference type="AlphaFoldDB" id="A0A1D8TZH6"/>
<accession>A0A1D8TZH6</accession>
<name>A0A1D8TZH6_9CYAN</name>
<dbReference type="KEGG" id="mpro:BJP34_29250"/>
<dbReference type="InterPro" id="IPR003696">
    <property type="entry name" value="Carbtransf_dom"/>
</dbReference>
<dbReference type="Proteomes" id="UP000177870">
    <property type="component" value="Chromosome"/>
</dbReference>
<sequence>MYILGLSCYYHDAAAALLHDGMLIAASAEERFSRKKHDHGFPLQAIQFCLNVAGIQAGDLDYVVFYEKPLLKFERILLTTLSTFPRSYPVFRESMVAWFNQKLWIKSQIQTEIGIDVKKILFVEHHLSHAASAMFASPYKEAAVLTVDGVGEWTTAAIGYATAKWDEDSNVQNQINLTRELRFPHSVGLLYSAFTAFLGFRVNNGEYKVMGMAPYGSPNYVEEILKVVDIDDEGSVHLNLKYFSFHYSTQHTYNNKFTDIFGPPRQPDSEFYTLKTHPNRDHPNWNEQTAQLNQKYADIAASIQYVTEEIVLKMARYAHGLTGHSNLVMAGGVALNSVANGRIVREGPFENVFIQPAAGDAGGALGAALYVYHVILNRPRQFVMEHAYWGASYSVSRQMEAIRGLGLQYQEIEDTDILSDQVVSTILDGKVVSLYQGRAEWGPRALGNRSILADPRQLEMKEIVNTKIKFREPFRPFAPVILAEQVNQYFYGSNLQNQYLPRYMQMVAPIREDKQEQIQAVCHNGTGRLQAIRQESNPFYYEVIEKFGEATGIPILLNTSYNLRGEPIVNTPEDALRTFAYSDIDLLVMGNFLVSKSNKPQPVLPKQKVSLS</sequence>
<dbReference type="InterPro" id="IPR031730">
    <property type="entry name" value="Carbam_trans_C"/>
</dbReference>
<evidence type="ECO:0008006" key="6">
    <source>
        <dbReference type="Google" id="ProtNLM"/>
    </source>
</evidence>
<feature type="domain" description="Carbamoyltransferase" evidence="2">
    <location>
        <begin position="3"/>
        <end position="369"/>
    </location>
</feature>
<dbReference type="CDD" id="cd24098">
    <property type="entry name" value="ASKHA_NBD_TobZ_N"/>
    <property type="match status" value="1"/>
</dbReference>
<dbReference type="PANTHER" id="PTHR34847">
    <property type="entry name" value="NODULATION PROTEIN U"/>
    <property type="match status" value="1"/>
</dbReference>
<gene>
    <name evidence="4" type="ORF">BJP34_29250</name>
</gene>
<dbReference type="STRING" id="1458985.BJP34_29250"/>
<dbReference type="Gene3D" id="3.90.870.20">
    <property type="entry name" value="Carbamoyltransferase, C-terminal domain"/>
    <property type="match status" value="1"/>
</dbReference>
<dbReference type="Gene3D" id="3.30.420.40">
    <property type="match status" value="2"/>
</dbReference>